<keyword evidence="4" id="KW-1185">Reference proteome</keyword>
<dbReference type="PANTHER" id="PTHR10688:SF14">
    <property type="entry name" value="PWWP DOMAIN-CONTAINING PROTEIN"/>
    <property type="match status" value="1"/>
</dbReference>
<evidence type="ECO:0000259" key="2">
    <source>
        <dbReference type="PROSITE" id="PS50812"/>
    </source>
</evidence>
<feature type="compositionally biased region" description="Low complexity" evidence="1">
    <location>
        <begin position="37"/>
        <end position="61"/>
    </location>
</feature>
<dbReference type="InterPro" id="IPR052657">
    <property type="entry name" value="PDP_family_Arabidopsis"/>
</dbReference>
<dbReference type="Gene3D" id="2.30.30.140">
    <property type="match status" value="1"/>
</dbReference>
<feature type="domain" description="PWWP" evidence="2">
    <location>
        <begin position="160"/>
        <end position="218"/>
    </location>
</feature>
<proteinExistence type="predicted"/>
<feature type="region of interest" description="Disordered" evidence="1">
    <location>
        <begin position="1"/>
        <end position="70"/>
    </location>
</feature>
<accession>A0A445FIF7</accession>
<dbReference type="EMBL" id="QZWG01000019">
    <property type="protein sequence ID" value="RZB48601.1"/>
    <property type="molecule type" value="Genomic_DNA"/>
</dbReference>
<name>A0A445FIF7_GLYSO</name>
<evidence type="ECO:0000313" key="4">
    <source>
        <dbReference type="Proteomes" id="UP000289340"/>
    </source>
</evidence>
<dbReference type="InterPro" id="IPR000313">
    <property type="entry name" value="PWWP_dom"/>
</dbReference>
<dbReference type="PROSITE" id="PS50812">
    <property type="entry name" value="PWWP"/>
    <property type="match status" value="1"/>
</dbReference>
<comment type="caution">
    <text evidence="3">The sequence shown here is derived from an EMBL/GenBank/DDBJ whole genome shotgun (WGS) entry which is preliminary data.</text>
</comment>
<feature type="compositionally biased region" description="Basic residues" evidence="1">
    <location>
        <begin position="1"/>
        <end position="13"/>
    </location>
</feature>
<dbReference type="CDD" id="cd05162">
    <property type="entry name" value="PWWP"/>
    <property type="match status" value="1"/>
</dbReference>
<dbReference type="AlphaFoldDB" id="A0A445FIF7"/>
<gene>
    <name evidence="3" type="ORF">D0Y65_051895</name>
</gene>
<sequence length="338" mass="37596">MAKKRTTPQKKKTQTIIPMPKHSQQPRSSPPKRRTDFSFFTRSPSSFSNPTSGSSPGSSSGEVRLSNVASSSLQGRKMVMKQFSEDIMVQCSIYQEGRPVCSSESFDTPVVEVDSAVQDEILNLGGHRAACNEKIDISKMSESTRLESYVCDSSSLAATPGNVVWARTDGQVWWPAEILEETSALSNPGSGGHVLVQFYGNLPSAWIDPMTDISTFEDVSLILFMSFEDKSNNPSEDFQQALKKALQRKAQLSSCQKLTLDRSAHSDMQERSSGTILISTLNYVVYGEDEVLVLLLCVTFKYALFRIGIGTPKLNKAKCLQKSRREKNIYWRIQNAFC</sequence>
<dbReference type="Proteomes" id="UP000289340">
    <property type="component" value="Chromosome 19"/>
</dbReference>
<evidence type="ECO:0000256" key="1">
    <source>
        <dbReference type="SAM" id="MobiDB-lite"/>
    </source>
</evidence>
<reference evidence="3 4" key="1">
    <citation type="submission" date="2018-09" db="EMBL/GenBank/DDBJ databases">
        <title>A high-quality reference genome of wild soybean provides a powerful tool to mine soybean genomes.</title>
        <authorList>
            <person name="Xie M."/>
            <person name="Chung C.Y.L."/>
            <person name="Li M.-W."/>
            <person name="Wong F.-L."/>
            <person name="Chan T.-F."/>
            <person name="Lam H.-M."/>
        </authorList>
    </citation>
    <scope>NUCLEOTIDE SEQUENCE [LARGE SCALE GENOMIC DNA]</scope>
    <source>
        <strain evidence="4">cv. W05</strain>
        <tissue evidence="3">Hypocotyl of etiolated seedlings</tissue>
    </source>
</reference>
<dbReference type="PANTHER" id="PTHR10688">
    <property type="entry name" value="PWWP DOMAIN-CONTAINING PROTEIN"/>
    <property type="match status" value="1"/>
</dbReference>
<dbReference type="SUPFAM" id="SSF63748">
    <property type="entry name" value="Tudor/PWWP/MBT"/>
    <property type="match status" value="1"/>
</dbReference>
<protein>
    <recommendedName>
        <fullName evidence="2">PWWP domain-containing protein</fullName>
    </recommendedName>
</protein>
<dbReference type="Pfam" id="PF00855">
    <property type="entry name" value="PWWP"/>
    <property type="match status" value="1"/>
</dbReference>
<evidence type="ECO:0000313" key="3">
    <source>
        <dbReference type="EMBL" id="RZB48601.1"/>
    </source>
</evidence>
<organism evidence="3 4">
    <name type="scientific">Glycine soja</name>
    <name type="common">Wild soybean</name>
    <dbReference type="NCBI Taxonomy" id="3848"/>
    <lineage>
        <taxon>Eukaryota</taxon>
        <taxon>Viridiplantae</taxon>
        <taxon>Streptophyta</taxon>
        <taxon>Embryophyta</taxon>
        <taxon>Tracheophyta</taxon>
        <taxon>Spermatophyta</taxon>
        <taxon>Magnoliopsida</taxon>
        <taxon>eudicotyledons</taxon>
        <taxon>Gunneridae</taxon>
        <taxon>Pentapetalae</taxon>
        <taxon>rosids</taxon>
        <taxon>fabids</taxon>
        <taxon>Fabales</taxon>
        <taxon>Fabaceae</taxon>
        <taxon>Papilionoideae</taxon>
        <taxon>50 kb inversion clade</taxon>
        <taxon>NPAAA clade</taxon>
        <taxon>indigoferoid/millettioid clade</taxon>
        <taxon>Phaseoleae</taxon>
        <taxon>Glycine</taxon>
        <taxon>Glycine subgen. Soja</taxon>
    </lineage>
</organism>